<gene>
    <name evidence="1" type="ORF">DVS28_a0389</name>
</gene>
<keyword evidence="2" id="KW-1185">Reference proteome</keyword>
<evidence type="ECO:0000313" key="2">
    <source>
        <dbReference type="Proteomes" id="UP000264006"/>
    </source>
</evidence>
<dbReference type="PANTHER" id="PTHR39337:SF1">
    <property type="entry name" value="BLR5642 PROTEIN"/>
    <property type="match status" value="1"/>
</dbReference>
<name>A0A346XS99_9ACTN</name>
<dbReference type="EMBL" id="CP031165">
    <property type="protein sequence ID" value="AXV05096.1"/>
    <property type="molecule type" value="Genomic_DNA"/>
</dbReference>
<dbReference type="AlphaFoldDB" id="A0A346XS99"/>
<dbReference type="Proteomes" id="UP000264006">
    <property type="component" value="Chromosome"/>
</dbReference>
<dbReference type="PANTHER" id="PTHR39337">
    <property type="entry name" value="BLR5642 PROTEIN"/>
    <property type="match status" value="1"/>
</dbReference>
<evidence type="ECO:0000313" key="1">
    <source>
        <dbReference type="EMBL" id="AXV05096.1"/>
    </source>
</evidence>
<proteinExistence type="predicted"/>
<accession>A0A346XS99</accession>
<evidence type="ECO:0008006" key="3">
    <source>
        <dbReference type="Google" id="ProtNLM"/>
    </source>
</evidence>
<dbReference type="RefSeq" id="WP_114589950.1">
    <property type="nucleotide sequence ID" value="NZ_CP031165.1"/>
</dbReference>
<organism evidence="1 2">
    <name type="scientific">Euzebya pacifica</name>
    <dbReference type="NCBI Taxonomy" id="1608957"/>
    <lineage>
        <taxon>Bacteria</taxon>
        <taxon>Bacillati</taxon>
        <taxon>Actinomycetota</taxon>
        <taxon>Nitriliruptoria</taxon>
        <taxon>Euzebyales</taxon>
    </lineage>
</organism>
<sequence>MRTLYTIGFTRSSAEHFFGRLRDAGVRRLLDVRLHNRSQLAGFSKAGDLEWFLAELLDVAYEHRLDLAPTAELLKDYQQKRVGPEEYAAAFRTLLVQRDVAGGDRTPFEGPTALLCSEADPDHCHRRVVAEHLAEAWGGLAVTHL</sequence>
<dbReference type="InterPro" id="IPR007438">
    <property type="entry name" value="DUF488"/>
</dbReference>
<dbReference type="Pfam" id="PF04343">
    <property type="entry name" value="DUF488"/>
    <property type="match status" value="1"/>
</dbReference>
<dbReference type="OrthoDB" id="9789109at2"/>
<reference evidence="1 2" key="1">
    <citation type="submission" date="2018-09" db="EMBL/GenBank/DDBJ databases">
        <title>Complete genome sequence of Euzebya sp. DY32-46 isolated from seawater of Pacific Ocean.</title>
        <authorList>
            <person name="Xu L."/>
            <person name="Wu Y.-H."/>
            <person name="Xu X.-W."/>
        </authorList>
    </citation>
    <scope>NUCLEOTIDE SEQUENCE [LARGE SCALE GENOMIC DNA]</scope>
    <source>
        <strain evidence="1 2">DY32-46</strain>
    </source>
</reference>
<protein>
    <recommendedName>
        <fullName evidence="3">DUF488 domain-containing protein</fullName>
    </recommendedName>
</protein>
<dbReference type="KEGG" id="euz:DVS28_a0389"/>